<dbReference type="AlphaFoldDB" id="A0AAU9EPV8"/>
<reference evidence="3" key="1">
    <citation type="journal article" date="2023" name="Arch. Microbiol.">
        <title>Desulfoferula mesophilus gen. nov. sp. nov., a mesophilic sulfate-reducing bacterium isolated from a brackish lake sediment.</title>
        <authorList>
            <person name="Watanabe T."/>
            <person name="Yabe T."/>
            <person name="Tsuji J.M."/>
            <person name="Fukui M."/>
        </authorList>
    </citation>
    <scope>NUCLEOTIDE SEQUENCE [LARGE SCALE GENOMIC DNA]</scope>
    <source>
        <strain evidence="3">12FAK</strain>
    </source>
</reference>
<dbReference type="SUPFAM" id="SSF46955">
    <property type="entry name" value="Putative DNA-binding domain"/>
    <property type="match status" value="1"/>
</dbReference>
<feature type="domain" description="HTH merR-type" evidence="1">
    <location>
        <begin position="1"/>
        <end position="71"/>
    </location>
</feature>
<organism evidence="2 3">
    <name type="scientific">Desulfoferula mesophila</name>
    <dbReference type="NCBI Taxonomy" id="3058419"/>
    <lineage>
        <taxon>Bacteria</taxon>
        <taxon>Pseudomonadati</taxon>
        <taxon>Thermodesulfobacteriota</taxon>
        <taxon>Desulfarculia</taxon>
        <taxon>Desulfarculales</taxon>
        <taxon>Desulfarculaceae</taxon>
        <taxon>Desulfoferula</taxon>
    </lineage>
</organism>
<name>A0AAU9EPV8_9BACT</name>
<dbReference type="EMBL" id="AP028679">
    <property type="protein sequence ID" value="BEQ17054.1"/>
    <property type="molecule type" value="Genomic_DNA"/>
</dbReference>
<dbReference type="Pfam" id="PF13411">
    <property type="entry name" value="MerR_1"/>
    <property type="match status" value="1"/>
</dbReference>
<dbReference type="Gene3D" id="1.10.1660.10">
    <property type="match status" value="1"/>
</dbReference>
<accession>A0AAU9EPV8</accession>
<gene>
    <name evidence="2" type="ORF">FAK_41200</name>
</gene>
<sequence length="140" mass="16318">MYLINEVSRKVELSQKRIREYEKEGFIRPQRETNTNNRLYSDFEVSQIKRINFLIHERGFTLACLRNLMVLAPCWNIFDCAQKRSCAAYAEPHRCCWEIRGRTDTLCPGPCARCAVYLNRDFAVERVLEPAGDGPLARQS</sequence>
<dbReference type="Proteomes" id="UP001366166">
    <property type="component" value="Chromosome"/>
</dbReference>
<dbReference type="GO" id="GO:0006355">
    <property type="term" value="P:regulation of DNA-templated transcription"/>
    <property type="evidence" value="ECO:0007669"/>
    <property type="project" value="InterPro"/>
</dbReference>
<protein>
    <recommendedName>
        <fullName evidence="1">HTH merR-type domain-containing protein</fullName>
    </recommendedName>
</protein>
<evidence type="ECO:0000259" key="1">
    <source>
        <dbReference type="PROSITE" id="PS50937"/>
    </source>
</evidence>
<keyword evidence="3" id="KW-1185">Reference proteome</keyword>
<dbReference type="KEGG" id="dmp:FAK_41200"/>
<dbReference type="SMART" id="SM00422">
    <property type="entry name" value="HTH_MERR"/>
    <property type="match status" value="1"/>
</dbReference>
<evidence type="ECO:0000313" key="2">
    <source>
        <dbReference type="EMBL" id="BEQ17054.1"/>
    </source>
</evidence>
<dbReference type="GO" id="GO:0003677">
    <property type="term" value="F:DNA binding"/>
    <property type="evidence" value="ECO:0007669"/>
    <property type="project" value="InterPro"/>
</dbReference>
<evidence type="ECO:0000313" key="3">
    <source>
        <dbReference type="Proteomes" id="UP001366166"/>
    </source>
</evidence>
<dbReference type="PROSITE" id="PS50937">
    <property type="entry name" value="HTH_MERR_2"/>
    <property type="match status" value="1"/>
</dbReference>
<dbReference type="RefSeq" id="WP_338603761.1">
    <property type="nucleotide sequence ID" value="NZ_AP028679.1"/>
</dbReference>
<dbReference type="InterPro" id="IPR009061">
    <property type="entry name" value="DNA-bd_dom_put_sf"/>
</dbReference>
<dbReference type="InterPro" id="IPR000551">
    <property type="entry name" value="MerR-type_HTH_dom"/>
</dbReference>
<proteinExistence type="predicted"/>